<accession>A0AAD6EGC6</accession>
<reference evidence="2" key="1">
    <citation type="journal article" date="2023" name="IMA Fungus">
        <title>Comparative genomic study of the Penicillium genus elucidates a diverse pangenome and 15 lateral gene transfer events.</title>
        <authorList>
            <person name="Petersen C."/>
            <person name="Sorensen T."/>
            <person name="Nielsen M.R."/>
            <person name="Sondergaard T.E."/>
            <person name="Sorensen J.L."/>
            <person name="Fitzpatrick D.A."/>
            <person name="Frisvad J.C."/>
            <person name="Nielsen K.L."/>
        </authorList>
    </citation>
    <scope>NUCLEOTIDE SEQUENCE</scope>
    <source>
        <strain evidence="2">IBT 12815</strain>
    </source>
</reference>
<dbReference type="EMBL" id="JAQJAE010000001">
    <property type="protein sequence ID" value="KAJ5616804.1"/>
    <property type="molecule type" value="Genomic_DNA"/>
</dbReference>
<evidence type="ECO:0000313" key="3">
    <source>
        <dbReference type="Proteomes" id="UP001213799"/>
    </source>
</evidence>
<feature type="coiled-coil region" evidence="1">
    <location>
        <begin position="71"/>
        <end position="116"/>
    </location>
</feature>
<feature type="coiled-coil region" evidence="1">
    <location>
        <begin position="152"/>
        <end position="221"/>
    </location>
</feature>
<name>A0AAD6EGC6_9EURO</name>
<gene>
    <name evidence="2" type="ORF">N7537_001918</name>
</gene>
<protein>
    <submittedName>
        <fullName evidence="2">Uncharacterized protein</fullName>
    </submittedName>
</protein>
<evidence type="ECO:0000313" key="2">
    <source>
        <dbReference type="EMBL" id="KAJ5616804.1"/>
    </source>
</evidence>
<organism evidence="2 3">
    <name type="scientific">Penicillium hordei</name>
    <dbReference type="NCBI Taxonomy" id="40994"/>
    <lineage>
        <taxon>Eukaryota</taxon>
        <taxon>Fungi</taxon>
        <taxon>Dikarya</taxon>
        <taxon>Ascomycota</taxon>
        <taxon>Pezizomycotina</taxon>
        <taxon>Eurotiomycetes</taxon>
        <taxon>Eurotiomycetidae</taxon>
        <taxon>Eurotiales</taxon>
        <taxon>Aspergillaceae</taxon>
        <taxon>Penicillium</taxon>
    </lineage>
</organism>
<dbReference type="GeneID" id="81583218"/>
<keyword evidence="1" id="KW-0175">Coiled coil</keyword>
<dbReference type="AlphaFoldDB" id="A0AAD6EGC6"/>
<dbReference type="Proteomes" id="UP001213799">
    <property type="component" value="Unassembled WGS sequence"/>
</dbReference>
<sequence>MSNDYVGRMDDQIRSLHAATALSNDNAYLTQQIQATPGIPHELAQQQVRDAVTSTTLFAGQQHEERVNLLKQTHSEELMAVRAEAETARAQQREAVERAAQEGNHLKKELAAKEAQLGELQTANSKIAGDLRVKEEAYLQLESERDGFLAAGECLQARCDELETEADDFAREKQALMDEIEDLKDAAEYLADQGEQSEQQVEELKDNNRVLLEHNSELLCQTVVSDLDLQQTRDTDTKFFDSSAEVLILKMNRPTFGPYYSRCCGMKFLPPHPCSSHHYQKLLLVVEGT</sequence>
<comment type="caution">
    <text evidence="2">The sequence shown here is derived from an EMBL/GenBank/DDBJ whole genome shotgun (WGS) entry which is preliminary data.</text>
</comment>
<evidence type="ECO:0000256" key="1">
    <source>
        <dbReference type="SAM" id="Coils"/>
    </source>
</evidence>
<reference evidence="2" key="2">
    <citation type="submission" date="2023-01" db="EMBL/GenBank/DDBJ databases">
        <authorList>
            <person name="Petersen C."/>
        </authorList>
    </citation>
    <scope>NUCLEOTIDE SEQUENCE</scope>
    <source>
        <strain evidence="2">IBT 12815</strain>
    </source>
</reference>
<keyword evidence="3" id="KW-1185">Reference proteome</keyword>
<proteinExistence type="predicted"/>
<dbReference type="RefSeq" id="XP_056757971.1">
    <property type="nucleotide sequence ID" value="XM_056892976.1"/>
</dbReference>